<feature type="transmembrane region" description="Helical" evidence="2">
    <location>
        <begin position="51"/>
        <end position="77"/>
    </location>
</feature>
<evidence type="ECO:0000256" key="2">
    <source>
        <dbReference type="SAM" id="Phobius"/>
    </source>
</evidence>
<dbReference type="AlphaFoldDB" id="A0A0W0YSV1"/>
<feature type="region of interest" description="Disordered" evidence="1">
    <location>
        <begin position="100"/>
        <end position="165"/>
    </location>
</feature>
<feature type="transmembrane region" description="Helical" evidence="2">
    <location>
        <begin position="21"/>
        <end position="39"/>
    </location>
</feature>
<evidence type="ECO:0008006" key="5">
    <source>
        <dbReference type="Google" id="ProtNLM"/>
    </source>
</evidence>
<feature type="compositionally biased region" description="Basic and acidic residues" evidence="1">
    <location>
        <begin position="141"/>
        <end position="151"/>
    </location>
</feature>
<comment type="caution">
    <text evidence="3">The sequence shown here is derived from an EMBL/GenBank/DDBJ whole genome shotgun (WGS) entry which is preliminary data.</text>
</comment>
<gene>
    <name evidence="3" type="ORF">Lsha_1736</name>
</gene>
<protein>
    <recommendedName>
        <fullName evidence="5">Transmembrane protein</fullName>
    </recommendedName>
</protein>
<dbReference type="RefSeq" id="WP_018575996.1">
    <property type="nucleotide sequence ID" value="NZ_KB892382.1"/>
</dbReference>
<evidence type="ECO:0000256" key="1">
    <source>
        <dbReference type="SAM" id="MobiDB-lite"/>
    </source>
</evidence>
<feature type="compositionally biased region" description="Low complexity" evidence="1">
    <location>
        <begin position="104"/>
        <end position="115"/>
    </location>
</feature>
<keyword evidence="4" id="KW-1185">Reference proteome</keyword>
<feature type="compositionally biased region" description="Polar residues" evidence="1">
    <location>
        <begin position="116"/>
        <end position="129"/>
    </location>
</feature>
<reference evidence="3 4" key="1">
    <citation type="submission" date="2015-11" db="EMBL/GenBank/DDBJ databases">
        <title>Genomic analysis of 38 Legionella species identifies large and diverse effector repertoires.</title>
        <authorList>
            <person name="Burstein D."/>
            <person name="Amaro F."/>
            <person name="Zusman T."/>
            <person name="Lifshitz Z."/>
            <person name="Cohen O."/>
            <person name="Gilbert J.A."/>
            <person name="Pupko T."/>
            <person name="Shuman H.A."/>
            <person name="Segal G."/>
        </authorList>
    </citation>
    <scope>NUCLEOTIDE SEQUENCE [LARGE SCALE GENOMIC DNA]</scope>
    <source>
        <strain evidence="3 4">ATCC 49655</strain>
    </source>
</reference>
<evidence type="ECO:0000313" key="4">
    <source>
        <dbReference type="Proteomes" id="UP000054600"/>
    </source>
</evidence>
<evidence type="ECO:0000313" key="3">
    <source>
        <dbReference type="EMBL" id="KTD59986.1"/>
    </source>
</evidence>
<name>A0A0W0YSV1_9GAMM</name>
<accession>A0A0W0YSV1</accession>
<keyword evidence="2" id="KW-1133">Transmembrane helix</keyword>
<proteinExistence type="predicted"/>
<dbReference type="Proteomes" id="UP000054600">
    <property type="component" value="Unassembled WGS sequence"/>
</dbReference>
<organism evidence="3 4">
    <name type="scientific">Legionella shakespearei DSM 23087</name>
    <dbReference type="NCBI Taxonomy" id="1122169"/>
    <lineage>
        <taxon>Bacteria</taxon>
        <taxon>Pseudomonadati</taxon>
        <taxon>Pseudomonadota</taxon>
        <taxon>Gammaproteobacteria</taxon>
        <taxon>Legionellales</taxon>
        <taxon>Legionellaceae</taxon>
        <taxon>Legionella</taxon>
    </lineage>
</organism>
<keyword evidence="2" id="KW-0472">Membrane</keyword>
<dbReference type="PATRIC" id="fig|1122169.6.peg.1995"/>
<keyword evidence="2" id="KW-0812">Transmembrane</keyword>
<sequence>MSRKSIYKANKNFIKSNYLMCAGFAVAPLAFSMMLGLSGKGTVAVGGGNPALAAASLIITAPLTAVTAALGLGGVLVNSVYGAVSMPLLAVVSKIKSGSHKEAASSSAQPEQSSSTKQILQAMPASQEQPEVDMPRKRRQEHAATKHRINEEQNEGLEFTSLNMR</sequence>
<dbReference type="EMBL" id="LNYW01000046">
    <property type="protein sequence ID" value="KTD59986.1"/>
    <property type="molecule type" value="Genomic_DNA"/>
</dbReference>